<gene>
    <name evidence="2" type="ORF">COLO4_13207</name>
</gene>
<keyword evidence="1" id="KW-0732">Signal</keyword>
<name>A0A1R3JXP6_9ROSI</name>
<accession>A0A1R3JXP6</accession>
<dbReference type="Proteomes" id="UP000187203">
    <property type="component" value="Unassembled WGS sequence"/>
</dbReference>
<reference evidence="3" key="1">
    <citation type="submission" date="2013-09" db="EMBL/GenBank/DDBJ databases">
        <title>Corchorus olitorius genome sequencing.</title>
        <authorList>
            <person name="Alam M."/>
            <person name="Haque M.S."/>
            <person name="Islam M.S."/>
            <person name="Emdad E.M."/>
            <person name="Islam M.M."/>
            <person name="Ahmed B."/>
            <person name="Halim A."/>
            <person name="Hossen Q.M.M."/>
            <person name="Hossain M.Z."/>
            <person name="Ahmed R."/>
            <person name="Khan M.M."/>
            <person name="Islam R."/>
            <person name="Rashid M.M."/>
            <person name="Khan S.A."/>
            <person name="Rahman M.S."/>
            <person name="Alam M."/>
            <person name="Yahiya A.S."/>
            <person name="Khan M.S."/>
            <person name="Azam M.S."/>
            <person name="Haque T."/>
            <person name="Lashkar M.Z.H."/>
            <person name="Akhand A.I."/>
            <person name="Morshed G."/>
            <person name="Roy S."/>
            <person name="Uddin K.S."/>
            <person name="Rabeya T."/>
            <person name="Hossain A.S."/>
            <person name="Chowdhury A."/>
            <person name="Snigdha A.R."/>
            <person name="Mortoza M.S."/>
            <person name="Matin S.A."/>
            <person name="Hoque S.M.E."/>
            <person name="Islam M.K."/>
            <person name="Roy D.K."/>
            <person name="Haider R."/>
            <person name="Moosa M.M."/>
            <person name="Elias S.M."/>
            <person name="Hasan A.M."/>
            <person name="Jahan S."/>
            <person name="Shafiuddin M."/>
            <person name="Mahmood N."/>
            <person name="Shommy N.S."/>
        </authorList>
    </citation>
    <scope>NUCLEOTIDE SEQUENCE [LARGE SCALE GENOMIC DNA]</scope>
    <source>
        <strain evidence="3">cv. O-4</strain>
    </source>
</reference>
<dbReference type="EMBL" id="AWUE01015105">
    <property type="protein sequence ID" value="OMO99584.1"/>
    <property type="molecule type" value="Genomic_DNA"/>
</dbReference>
<feature type="chain" id="PRO_5013159123" evidence="1">
    <location>
        <begin position="23"/>
        <end position="44"/>
    </location>
</feature>
<sequence>MASKILICGLLFFAAILIVVDCNLEGMYPTQYVGWDRPPHKSYR</sequence>
<organism evidence="2 3">
    <name type="scientific">Corchorus olitorius</name>
    <dbReference type="NCBI Taxonomy" id="93759"/>
    <lineage>
        <taxon>Eukaryota</taxon>
        <taxon>Viridiplantae</taxon>
        <taxon>Streptophyta</taxon>
        <taxon>Embryophyta</taxon>
        <taxon>Tracheophyta</taxon>
        <taxon>Spermatophyta</taxon>
        <taxon>Magnoliopsida</taxon>
        <taxon>eudicotyledons</taxon>
        <taxon>Gunneridae</taxon>
        <taxon>Pentapetalae</taxon>
        <taxon>rosids</taxon>
        <taxon>malvids</taxon>
        <taxon>Malvales</taxon>
        <taxon>Malvaceae</taxon>
        <taxon>Grewioideae</taxon>
        <taxon>Apeibeae</taxon>
        <taxon>Corchorus</taxon>
    </lineage>
</organism>
<comment type="caution">
    <text evidence="2">The sequence shown here is derived from an EMBL/GenBank/DDBJ whole genome shotgun (WGS) entry which is preliminary data.</text>
</comment>
<feature type="signal peptide" evidence="1">
    <location>
        <begin position="1"/>
        <end position="22"/>
    </location>
</feature>
<dbReference type="AlphaFoldDB" id="A0A1R3JXP6"/>
<proteinExistence type="predicted"/>
<keyword evidence="3" id="KW-1185">Reference proteome</keyword>
<evidence type="ECO:0000256" key="1">
    <source>
        <dbReference type="SAM" id="SignalP"/>
    </source>
</evidence>
<evidence type="ECO:0000313" key="2">
    <source>
        <dbReference type="EMBL" id="OMO99584.1"/>
    </source>
</evidence>
<evidence type="ECO:0000313" key="3">
    <source>
        <dbReference type="Proteomes" id="UP000187203"/>
    </source>
</evidence>
<protein>
    <submittedName>
        <fullName evidence="2">Uncharacterized protein</fullName>
    </submittedName>
</protein>